<evidence type="ECO:0008006" key="3">
    <source>
        <dbReference type="Google" id="ProtNLM"/>
    </source>
</evidence>
<comment type="caution">
    <text evidence="1">The sequence shown here is derived from an EMBL/GenBank/DDBJ whole genome shotgun (WGS) entry which is preliminary data.</text>
</comment>
<evidence type="ECO:0000313" key="2">
    <source>
        <dbReference type="Proteomes" id="UP000003778"/>
    </source>
</evidence>
<dbReference type="SUPFAM" id="SSF56712">
    <property type="entry name" value="Prokaryotic type I DNA topoisomerase"/>
    <property type="match status" value="1"/>
</dbReference>
<proteinExistence type="predicted"/>
<organism evidence="1 2">
    <name type="scientific">Haemophilus parainfluenzae HK2019</name>
    <dbReference type="NCBI Taxonomy" id="1095746"/>
    <lineage>
        <taxon>Bacteria</taxon>
        <taxon>Pseudomonadati</taxon>
        <taxon>Pseudomonadota</taxon>
        <taxon>Gammaproteobacteria</taxon>
        <taxon>Pasteurellales</taxon>
        <taxon>Pasteurellaceae</taxon>
        <taxon>Haemophilus</taxon>
    </lineage>
</organism>
<dbReference type="EMBL" id="AJTC01000008">
    <property type="protein sequence ID" value="EIJ31524.1"/>
    <property type="molecule type" value="Genomic_DNA"/>
</dbReference>
<dbReference type="Proteomes" id="UP000003778">
    <property type="component" value="Unassembled WGS sequence"/>
</dbReference>
<dbReference type="Gene3D" id="3.40.50.140">
    <property type="match status" value="1"/>
</dbReference>
<accession>A0ABP2NZ95</accession>
<protein>
    <recommendedName>
        <fullName evidence="3">DNA topoisomerase III</fullName>
    </recommendedName>
</protein>
<evidence type="ECO:0000313" key="1">
    <source>
        <dbReference type="EMBL" id="EIJ31524.1"/>
    </source>
</evidence>
<reference evidence="1 2" key="1">
    <citation type="submission" date="2012-04" db="EMBL/GenBank/DDBJ databases">
        <authorList>
            <person name="Durkin A.S."/>
            <person name="McCorrison J."/>
            <person name="Torralba M."/>
            <person name="Gillis M."/>
            <person name="Methe B."/>
            <person name="Sutton G."/>
            <person name="Nelson K.E."/>
        </authorList>
    </citation>
    <scope>NUCLEOTIDE SEQUENCE [LARGE SCALE GENOMIC DNA]</scope>
    <source>
        <strain evidence="1 2">HK2019</strain>
    </source>
</reference>
<sequence>MKLYLCEKPSQGRDVAVELNATKRADGYLMNADGSIVITSGIGHLVEQFHPEQYDAALKKMVI</sequence>
<keyword evidence="2" id="KW-1185">Reference proteome</keyword>
<name>A0ABP2NZ95_HAEPA</name>
<dbReference type="InterPro" id="IPR023405">
    <property type="entry name" value="Topo_IA_core_domain"/>
</dbReference>
<gene>
    <name evidence="1" type="ORF">HMPREF1119_0087</name>
</gene>